<dbReference type="InterPro" id="IPR013130">
    <property type="entry name" value="Fe3_Rdtase_TM_dom"/>
</dbReference>
<feature type="domain" description="Ferric oxidoreductase" evidence="6">
    <location>
        <begin position="33"/>
        <end position="152"/>
    </location>
</feature>
<dbReference type="Pfam" id="PF01794">
    <property type="entry name" value="Ferric_reduct"/>
    <property type="match status" value="1"/>
</dbReference>
<feature type="transmembrane region" description="Helical" evidence="5">
    <location>
        <begin position="66"/>
        <end position="88"/>
    </location>
</feature>
<dbReference type="EMBL" id="WMBA01000008">
    <property type="protein sequence ID" value="MTD53974.1"/>
    <property type="molecule type" value="Genomic_DNA"/>
</dbReference>
<reference evidence="7 8" key="1">
    <citation type="submission" date="2019-11" db="EMBL/GenBank/DDBJ databases">
        <title>Draft genome of Amycolatopsis RM579.</title>
        <authorList>
            <person name="Duangmal K."/>
            <person name="Mingma R."/>
        </authorList>
    </citation>
    <scope>NUCLEOTIDE SEQUENCE [LARGE SCALE GENOMIC DNA]</scope>
    <source>
        <strain evidence="7 8">RM579</strain>
    </source>
</reference>
<keyword evidence="8" id="KW-1185">Reference proteome</keyword>
<comment type="caution">
    <text evidence="7">The sequence shown here is derived from an EMBL/GenBank/DDBJ whole genome shotgun (WGS) entry which is preliminary data.</text>
</comment>
<feature type="transmembrane region" description="Helical" evidence="5">
    <location>
        <begin position="34"/>
        <end position="54"/>
    </location>
</feature>
<keyword evidence="4 5" id="KW-0472">Membrane</keyword>
<organism evidence="7 8">
    <name type="scientific">Amycolatopsis pithecellobii</name>
    <dbReference type="NCBI Taxonomy" id="664692"/>
    <lineage>
        <taxon>Bacteria</taxon>
        <taxon>Bacillati</taxon>
        <taxon>Actinomycetota</taxon>
        <taxon>Actinomycetes</taxon>
        <taxon>Pseudonocardiales</taxon>
        <taxon>Pseudonocardiaceae</taxon>
        <taxon>Amycolatopsis</taxon>
    </lineage>
</organism>
<evidence type="ECO:0000313" key="7">
    <source>
        <dbReference type="EMBL" id="MTD53974.1"/>
    </source>
</evidence>
<dbReference type="GO" id="GO:0016020">
    <property type="term" value="C:membrane"/>
    <property type="evidence" value="ECO:0007669"/>
    <property type="project" value="UniProtKB-SubCell"/>
</dbReference>
<evidence type="ECO:0000259" key="6">
    <source>
        <dbReference type="Pfam" id="PF01794"/>
    </source>
</evidence>
<keyword evidence="2 5" id="KW-0812">Transmembrane</keyword>
<feature type="transmembrane region" description="Helical" evidence="5">
    <location>
        <begin position="168"/>
        <end position="189"/>
    </location>
</feature>
<gene>
    <name evidence="7" type="ORF">GKO32_08275</name>
</gene>
<comment type="subcellular location">
    <subcellularLocation>
        <location evidence="1">Membrane</location>
        <topology evidence="1">Multi-pass membrane protein</topology>
    </subcellularLocation>
</comment>
<evidence type="ECO:0000256" key="1">
    <source>
        <dbReference type="ARBA" id="ARBA00004141"/>
    </source>
</evidence>
<name>A0A6N7Z2F4_9PSEU</name>
<feature type="transmembrane region" description="Helical" evidence="5">
    <location>
        <begin position="144"/>
        <end position="162"/>
    </location>
</feature>
<feature type="transmembrane region" description="Helical" evidence="5">
    <location>
        <begin position="108"/>
        <end position="132"/>
    </location>
</feature>
<dbReference type="Proteomes" id="UP000440096">
    <property type="component" value="Unassembled WGS sequence"/>
</dbReference>
<keyword evidence="3 5" id="KW-1133">Transmembrane helix</keyword>
<evidence type="ECO:0000256" key="3">
    <source>
        <dbReference type="ARBA" id="ARBA00022989"/>
    </source>
</evidence>
<evidence type="ECO:0000256" key="5">
    <source>
        <dbReference type="SAM" id="Phobius"/>
    </source>
</evidence>
<dbReference type="OrthoDB" id="3668800at2"/>
<dbReference type="AlphaFoldDB" id="A0A6N7Z2F4"/>
<dbReference type="RefSeq" id="WP_154756190.1">
    <property type="nucleotide sequence ID" value="NZ_WMBA01000008.1"/>
</dbReference>
<sequence length="204" mass="22154">MTAVADGWAWALMPMAQQSTDAGLRGVAQMSARIAYVFMCLTLCWGVLTATGWVRNLTGRKALRGGHMVLATLTLAFGVVHAAAFYFLSVGAFSIARLTVPFLPSGLARHAFGIIGLELMIAIAITAGMHRFIAYRRWLWLHRLAYLAIPLLAVHSFFGAIANGHLAVLWLAGITLLVPVVTLSVLRFLPSRALERIGLVEELV</sequence>
<evidence type="ECO:0000313" key="8">
    <source>
        <dbReference type="Proteomes" id="UP000440096"/>
    </source>
</evidence>
<protein>
    <recommendedName>
        <fullName evidence="6">Ferric oxidoreductase domain-containing protein</fullName>
    </recommendedName>
</protein>
<evidence type="ECO:0000256" key="4">
    <source>
        <dbReference type="ARBA" id="ARBA00023136"/>
    </source>
</evidence>
<proteinExistence type="predicted"/>
<accession>A0A6N7Z2F4</accession>
<evidence type="ECO:0000256" key="2">
    <source>
        <dbReference type="ARBA" id="ARBA00022692"/>
    </source>
</evidence>